<feature type="domain" description="N-acetyltransferase" evidence="4">
    <location>
        <begin position="3"/>
        <end position="172"/>
    </location>
</feature>
<dbReference type="EMBL" id="JADKNH010000001">
    <property type="protein sequence ID" value="MBF4691934.1"/>
    <property type="molecule type" value="Genomic_DNA"/>
</dbReference>
<dbReference type="Pfam" id="PF13302">
    <property type="entry name" value="Acetyltransf_3"/>
    <property type="match status" value="1"/>
</dbReference>
<gene>
    <name evidence="5" type="ORF">ISU02_02335</name>
</gene>
<dbReference type="RefSeq" id="WP_194700163.1">
    <property type="nucleotide sequence ID" value="NZ_JADKNH010000001.1"/>
</dbReference>
<dbReference type="InterPro" id="IPR051531">
    <property type="entry name" value="N-acetyltransferase"/>
</dbReference>
<evidence type="ECO:0000256" key="2">
    <source>
        <dbReference type="ARBA" id="ARBA00023315"/>
    </source>
</evidence>
<dbReference type="Proteomes" id="UP000614200">
    <property type="component" value="Unassembled WGS sequence"/>
</dbReference>
<keyword evidence="1" id="KW-0808">Transferase</keyword>
<protein>
    <submittedName>
        <fullName evidence="5">GNAT family N-acetyltransferase</fullName>
    </submittedName>
</protein>
<keyword evidence="6" id="KW-1185">Reference proteome</keyword>
<evidence type="ECO:0000313" key="6">
    <source>
        <dbReference type="Proteomes" id="UP000614200"/>
    </source>
</evidence>
<proteinExistence type="inferred from homology"/>
<dbReference type="Gene3D" id="3.40.630.30">
    <property type="match status" value="1"/>
</dbReference>
<organism evidence="5 6">
    <name type="scientific">Fusibacter ferrireducens</name>
    <dbReference type="NCBI Taxonomy" id="2785058"/>
    <lineage>
        <taxon>Bacteria</taxon>
        <taxon>Bacillati</taxon>
        <taxon>Bacillota</taxon>
        <taxon>Clostridia</taxon>
        <taxon>Eubacteriales</taxon>
        <taxon>Eubacteriales Family XII. Incertae Sedis</taxon>
        <taxon>Fusibacter</taxon>
    </lineage>
</organism>
<name>A0ABR9ZNC4_9FIRM</name>
<keyword evidence="2" id="KW-0012">Acyltransferase</keyword>
<dbReference type="InterPro" id="IPR016181">
    <property type="entry name" value="Acyl_CoA_acyltransferase"/>
</dbReference>
<evidence type="ECO:0000259" key="4">
    <source>
        <dbReference type="PROSITE" id="PS51186"/>
    </source>
</evidence>
<dbReference type="PANTHER" id="PTHR43792">
    <property type="entry name" value="GNAT FAMILY, PUTATIVE (AFU_ORTHOLOGUE AFUA_3G00765)-RELATED-RELATED"/>
    <property type="match status" value="1"/>
</dbReference>
<dbReference type="PROSITE" id="PS51186">
    <property type="entry name" value="GNAT"/>
    <property type="match status" value="1"/>
</dbReference>
<comment type="caution">
    <text evidence="5">The sequence shown here is derived from an EMBL/GenBank/DDBJ whole genome shotgun (WGS) entry which is preliminary data.</text>
</comment>
<reference evidence="5 6" key="1">
    <citation type="submission" date="2020-11" db="EMBL/GenBank/DDBJ databases">
        <title>Fusibacter basophilias sp. nov.</title>
        <authorList>
            <person name="Qiu D."/>
        </authorList>
    </citation>
    <scope>NUCLEOTIDE SEQUENCE [LARGE SCALE GENOMIC DNA]</scope>
    <source>
        <strain evidence="5 6">Q10-2</strain>
    </source>
</reference>
<dbReference type="InterPro" id="IPR000182">
    <property type="entry name" value="GNAT_dom"/>
</dbReference>
<sequence length="173" mass="20085">MCIRIELVTENMYPEIHHFEMKNKAFFESILPPRPVTYQQLDTFKTVMASLLSEQQNGLFYMYVIRDEKDAFIGRINLQMIRSENSIKAELGYRVDFNEQGKGYTSQAIKLILKAAFELYKVDEVIAGTSKENIASQRVLEKNGFEKIGEEENVMRVNGEWVDGILYAIRNIE</sequence>
<evidence type="ECO:0000313" key="5">
    <source>
        <dbReference type="EMBL" id="MBF4691934.1"/>
    </source>
</evidence>
<dbReference type="PANTHER" id="PTHR43792:SF8">
    <property type="entry name" value="[RIBOSOMAL PROTEIN US5]-ALANINE N-ACETYLTRANSFERASE"/>
    <property type="match status" value="1"/>
</dbReference>
<dbReference type="SUPFAM" id="SSF55729">
    <property type="entry name" value="Acyl-CoA N-acyltransferases (Nat)"/>
    <property type="match status" value="1"/>
</dbReference>
<evidence type="ECO:0000256" key="3">
    <source>
        <dbReference type="ARBA" id="ARBA00038502"/>
    </source>
</evidence>
<comment type="similarity">
    <text evidence="3">Belongs to the acetyltransferase family. RimJ subfamily.</text>
</comment>
<evidence type="ECO:0000256" key="1">
    <source>
        <dbReference type="ARBA" id="ARBA00022679"/>
    </source>
</evidence>
<accession>A0ABR9ZNC4</accession>